<feature type="compositionally biased region" description="Basic and acidic residues" evidence="1">
    <location>
        <begin position="661"/>
        <end position="673"/>
    </location>
</feature>
<feature type="region of interest" description="Disordered" evidence="1">
    <location>
        <begin position="1615"/>
        <end position="1638"/>
    </location>
</feature>
<feature type="compositionally biased region" description="Basic and acidic residues" evidence="1">
    <location>
        <begin position="680"/>
        <end position="690"/>
    </location>
</feature>
<evidence type="ECO:0000256" key="1">
    <source>
        <dbReference type="SAM" id="MobiDB-lite"/>
    </source>
</evidence>
<reference evidence="2 3" key="1">
    <citation type="journal article" date="2020" name="ISME J.">
        <title>Uncovering the hidden diversity of litter-decomposition mechanisms in mushroom-forming fungi.</title>
        <authorList>
            <person name="Floudas D."/>
            <person name="Bentzer J."/>
            <person name="Ahren D."/>
            <person name="Johansson T."/>
            <person name="Persson P."/>
            <person name="Tunlid A."/>
        </authorList>
    </citation>
    <scope>NUCLEOTIDE SEQUENCE [LARGE SCALE GENOMIC DNA]</scope>
    <source>
        <strain evidence="2 3">CBS 101986</strain>
    </source>
</reference>
<evidence type="ECO:0008006" key="4">
    <source>
        <dbReference type="Google" id="ProtNLM"/>
    </source>
</evidence>
<evidence type="ECO:0000313" key="2">
    <source>
        <dbReference type="EMBL" id="KAF5316439.1"/>
    </source>
</evidence>
<feature type="region of interest" description="Disordered" evidence="1">
    <location>
        <begin position="633"/>
        <end position="717"/>
    </location>
</feature>
<feature type="compositionally biased region" description="Basic and acidic residues" evidence="1">
    <location>
        <begin position="635"/>
        <end position="653"/>
    </location>
</feature>
<evidence type="ECO:0000313" key="3">
    <source>
        <dbReference type="Proteomes" id="UP000567179"/>
    </source>
</evidence>
<dbReference type="EMBL" id="JAACJJ010000042">
    <property type="protein sequence ID" value="KAF5316439.1"/>
    <property type="molecule type" value="Genomic_DNA"/>
</dbReference>
<proteinExistence type="predicted"/>
<gene>
    <name evidence="2" type="ORF">D9619_006917</name>
</gene>
<sequence>MTTGFFRHLASFFFPELKKKRKRELDDIGAQSVRPERPDGMAMVPIYNEAGDEVIGYKVAPTKEKIIISEATTRTHSTFPGGPHANAILPTLPTAATTAEQWDGWPNGNFSCDFSWGTFESTKSLMEHWAHEVVGGMRGGDEHALEWENGKRSARRCLGIIQCDNNDCKMIIRPHTKSVRLARQLSGECECGYDLNHIRCNAGSQLWKWSEGVHYFHQGDHHHERPTHILHTSRTEERRFEAIVRAHPTTKALGLQVGVPGIDGPGESVTQISDVFLNVSRVAKERSKIIKGDGSATGDVFIQKLTKFHKDYPGLITDINLDDGAAVISLQSPFMRSLLVRPERLPEPVNGTVNDAAHGWWKERNSLLMISSVYCEVLNRWLPGFISYMDGATTEHYTRHFFGFFRSVILAAEEAGISLNDALFAGVMDLCEAERNGFLNAWMLIWTIFREDPLARDELALYAAGEALLRACKRHFEQQVDRVSNIAEAVKPESKEHFRSRGKALLNSGDSREFLRRVDALLGEFPQTTPWLGWYRRPSHAQMLFETERRMEADIWESIPDTTNAEEAMHWTLYCGFGRKHEFFAGMNALARFTDHIEKLYKAKEVGQKVRYGKPEHHKKIYKYKLTTHPRRVKLAKDNARRKTRRNDGRSYDTKMSLRQANERLRKTIAQKEVKKKQKEKKEEDMKEKNTPGIPKRNQPTEKSNESTNKSIISGPPDPYTLPSFPWKNNSCWLDSSLHILRIVFSGAALKDLEALCDDVGDSGIQSVLFTAIYRASLLNSDFNAQTLRTEMEKIRDSTRRTLKSQMLIPDLSSFETLLGWLTELVDRDCRKDETFRLASLFQAAMVEVHKCTGCEETGGMHVEVTQKPRYQPRITLTDTHHAKYKGSFTNYAREFFALEKEPVKGRCWRVKSGEYLCSGERTDIQNLLISIPVLLVARVEDEGEPWDFPATLRPETSLENIEYDLVALGLFSEQKGHFSARFTTLPGKQDVYAYDGMVNSGCATLIPGAMPATHMYGVNVNLPNSWKVQHVFYYLRGGSKTQDEYYRTRLDEVSATQLLKFTSRSLTTPTLLLFTDEEFKMMSKAHRHWVKDPFRANAIEYLRRDAPDVPYKRIRATPESEDSPPPSPKPSSREGSLLAVEDVDAPSTKGTSVSSLEPPPPQRSSSTIPDSLFDLNCRCGLTGNGNVGYVQANGEAVQCMTCQDWMHVACQQGHADIGPKAKFECERCELLTKGTAKKVKRRIGIKKSPSERLRSDGDEMNRMGCGALVKDGTFWYPVRLIQRMGPRTNGKRKKSDTPTLWRVKWWRGCHFENNSTHVADGMSIVREEDIVDALWKDRTERRRIRLGKWDHAFNSPTPEDILSDPSSIPYSPVVDDALRPHADLLYQLLVAPKDVDRQHVPAIGWVEETRNAVPISKENAPMAWVESSKRDLSTALIVHTGGLSVVERAQVANWVEVNICKGDKHLRWDWLMKLPNAHALTLYLAHRMQASEEDGVEGVDLVAKAWKVLLTAKELDEGHVDVDREAVVLLEEDMLEDSKRAGIAGSQQWGLDAGDHQERWGVYVGLPEMWRPGDREGTEDELEVRHGSHLPMIVINIFEKRGPGFIEVEPRQVAAVPRPRPKPRPIVRSPGTSSAAS</sequence>
<dbReference type="InterPro" id="IPR011011">
    <property type="entry name" value="Znf_FYVE_PHD"/>
</dbReference>
<dbReference type="InterPro" id="IPR013083">
    <property type="entry name" value="Znf_RING/FYVE/PHD"/>
</dbReference>
<name>A0A8H5EXV6_9AGAR</name>
<keyword evidence="3" id="KW-1185">Reference proteome</keyword>
<dbReference type="OrthoDB" id="3056903at2759"/>
<organism evidence="2 3">
    <name type="scientific">Psilocybe cf. subviscida</name>
    <dbReference type="NCBI Taxonomy" id="2480587"/>
    <lineage>
        <taxon>Eukaryota</taxon>
        <taxon>Fungi</taxon>
        <taxon>Dikarya</taxon>
        <taxon>Basidiomycota</taxon>
        <taxon>Agaricomycotina</taxon>
        <taxon>Agaricomycetes</taxon>
        <taxon>Agaricomycetidae</taxon>
        <taxon>Agaricales</taxon>
        <taxon>Agaricineae</taxon>
        <taxon>Strophariaceae</taxon>
        <taxon>Psilocybe</taxon>
    </lineage>
</organism>
<dbReference type="Proteomes" id="UP000567179">
    <property type="component" value="Unassembled WGS sequence"/>
</dbReference>
<protein>
    <recommendedName>
        <fullName evidence="4">Zinc finger PHD-type domain-containing protein</fullName>
    </recommendedName>
</protein>
<comment type="caution">
    <text evidence="2">The sequence shown here is derived from an EMBL/GenBank/DDBJ whole genome shotgun (WGS) entry which is preliminary data.</text>
</comment>
<accession>A0A8H5EXV6</accession>
<dbReference type="Gene3D" id="3.30.40.10">
    <property type="entry name" value="Zinc/RING finger domain, C3HC4 (zinc finger)"/>
    <property type="match status" value="1"/>
</dbReference>
<dbReference type="SUPFAM" id="SSF57903">
    <property type="entry name" value="FYVE/PHD zinc finger"/>
    <property type="match status" value="1"/>
</dbReference>
<feature type="region of interest" description="Disordered" evidence="1">
    <location>
        <begin position="1116"/>
        <end position="1169"/>
    </location>
</feature>